<sequence>MQQNLKKALASVLTLALATSSLPVTALAADHSDPVTKNGERLKYNKPYYLKDKTLLAKSGVTFERWGLVDFVFLLMM</sequence>
<dbReference type="AlphaFoldDB" id="A0A437SJL1"/>
<dbReference type="EMBL" id="LDER01000216">
    <property type="protein sequence ID" value="RVU63242.1"/>
    <property type="molecule type" value="Genomic_DNA"/>
</dbReference>
<evidence type="ECO:0000313" key="2">
    <source>
        <dbReference type="EMBL" id="RVU63242.1"/>
    </source>
</evidence>
<reference evidence="2 3" key="1">
    <citation type="submission" date="2018-01" db="EMBL/GenBank/DDBJ databases">
        <title>Complete genome sequence of G25-42.</title>
        <authorList>
            <person name="Zheng Z."/>
            <person name="Sun M."/>
        </authorList>
    </citation>
    <scope>NUCLEOTIDE SEQUENCE [LARGE SCALE GENOMIC DNA]</scope>
    <source>
        <strain evidence="2 3">G25-42</strain>
    </source>
</reference>
<organism evidence="2 3">
    <name type="scientific">Bacillus thuringiensis</name>
    <dbReference type="NCBI Taxonomy" id="1428"/>
    <lineage>
        <taxon>Bacteria</taxon>
        <taxon>Bacillati</taxon>
        <taxon>Bacillota</taxon>
        <taxon>Bacilli</taxon>
        <taxon>Bacillales</taxon>
        <taxon>Bacillaceae</taxon>
        <taxon>Bacillus</taxon>
        <taxon>Bacillus cereus group</taxon>
    </lineage>
</organism>
<feature type="signal peptide" evidence="1">
    <location>
        <begin position="1"/>
        <end position="28"/>
    </location>
</feature>
<comment type="caution">
    <text evidence="2">The sequence shown here is derived from an EMBL/GenBank/DDBJ whole genome shotgun (WGS) entry which is preliminary data.</text>
</comment>
<name>A0A437SJL1_BACTU</name>
<proteinExistence type="predicted"/>
<feature type="chain" id="PRO_5019025256" evidence="1">
    <location>
        <begin position="29"/>
        <end position="77"/>
    </location>
</feature>
<evidence type="ECO:0000313" key="3">
    <source>
        <dbReference type="Proteomes" id="UP000286687"/>
    </source>
</evidence>
<dbReference type="RefSeq" id="WP_127813737.1">
    <property type="nucleotide sequence ID" value="NZ_LDER01000216.1"/>
</dbReference>
<keyword evidence="1" id="KW-0732">Signal</keyword>
<gene>
    <name evidence="2" type="ORF">BM74_16180</name>
</gene>
<accession>A0A437SJL1</accession>
<evidence type="ECO:0000256" key="1">
    <source>
        <dbReference type="SAM" id="SignalP"/>
    </source>
</evidence>
<dbReference type="Proteomes" id="UP000286687">
    <property type="component" value="Unassembled WGS sequence"/>
</dbReference>
<protein>
    <submittedName>
        <fullName evidence="2">Uncharacterized protein</fullName>
    </submittedName>
</protein>